<name>A0A0V0GN22_SOLCH</name>
<reference evidence="2" key="1">
    <citation type="submission" date="2015-12" db="EMBL/GenBank/DDBJ databases">
        <title>Gene expression during late stages of embryo sac development: a critical building block for successful pollen-pistil interactions.</title>
        <authorList>
            <person name="Liu Y."/>
            <person name="Joly V."/>
            <person name="Sabar M."/>
            <person name="Matton D.P."/>
        </authorList>
    </citation>
    <scope>NUCLEOTIDE SEQUENCE</scope>
</reference>
<dbReference type="AlphaFoldDB" id="A0A0V0GN22"/>
<evidence type="ECO:0000313" key="2">
    <source>
        <dbReference type="EMBL" id="JAP09347.1"/>
    </source>
</evidence>
<keyword evidence="1" id="KW-0812">Transmembrane</keyword>
<evidence type="ECO:0000256" key="1">
    <source>
        <dbReference type="SAM" id="Phobius"/>
    </source>
</evidence>
<keyword evidence="1" id="KW-0472">Membrane</keyword>
<keyword evidence="1" id="KW-1133">Transmembrane helix</keyword>
<protein>
    <submittedName>
        <fullName evidence="2">Putative ovule protein</fullName>
    </submittedName>
</protein>
<accession>A0A0V0GN22</accession>
<organism evidence="2">
    <name type="scientific">Solanum chacoense</name>
    <name type="common">Chaco potato</name>
    <dbReference type="NCBI Taxonomy" id="4108"/>
    <lineage>
        <taxon>Eukaryota</taxon>
        <taxon>Viridiplantae</taxon>
        <taxon>Streptophyta</taxon>
        <taxon>Embryophyta</taxon>
        <taxon>Tracheophyta</taxon>
        <taxon>Spermatophyta</taxon>
        <taxon>Magnoliopsida</taxon>
        <taxon>eudicotyledons</taxon>
        <taxon>Gunneridae</taxon>
        <taxon>Pentapetalae</taxon>
        <taxon>asterids</taxon>
        <taxon>lamiids</taxon>
        <taxon>Solanales</taxon>
        <taxon>Solanaceae</taxon>
        <taxon>Solanoideae</taxon>
        <taxon>Solaneae</taxon>
        <taxon>Solanum</taxon>
    </lineage>
</organism>
<proteinExistence type="predicted"/>
<dbReference type="EMBL" id="GEDG01035181">
    <property type="protein sequence ID" value="JAP09347.1"/>
    <property type="molecule type" value="Transcribed_RNA"/>
</dbReference>
<feature type="transmembrane region" description="Helical" evidence="1">
    <location>
        <begin position="6"/>
        <end position="27"/>
    </location>
</feature>
<feature type="non-terminal residue" evidence="2">
    <location>
        <position position="1"/>
    </location>
</feature>
<feature type="transmembrane region" description="Helical" evidence="1">
    <location>
        <begin position="32"/>
        <end position="53"/>
    </location>
</feature>
<sequence length="125" mass="14395">VVVVVVSLREIIVVVVVILGIAIVVVLRVAIIVVRVAIVVVIIRVSIVVVVGLVRVETVTLEFLGRSLSFYIMIKICDSRRNFLRMRTIKSIRSVTQKWCWCFNVTFLRCPRRCWQARILITPYR</sequence>